<evidence type="ECO:0000313" key="2">
    <source>
        <dbReference type="EMBL" id="MFD1798861.1"/>
    </source>
</evidence>
<evidence type="ECO:0000313" key="3">
    <source>
        <dbReference type="Proteomes" id="UP001597285"/>
    </source>
</evidence>
<comment type="caution">
    <text evidence="2">The sequence shown here is derived from an EMBL/GenBank/DDBJ whole genome shotgun (WGS) entry which is preliminary data.</text>
</comment>
<proteinExistence type="predicted"/>
<organism evidence="2 3">
    <name type="scientific">Carnobacterium antarcticum</name>
    <dbReference type="NCBI Taxonomy" id="2126436"/>
    <lineage>
        <taxon>Bacteria</taxon>
        <taxon>Bacillati</taxon>
        <taxon>Bacillota</taxon>
        <taxon>Bacilli</taxon>
        <taxon>Lactobacillales</taxon>
        <taxon>Carnobacteriaceae</taxon>
        <taxon>Carnobacterium</taxon>
    </lineage>
</organism>
<dbReference type="InterPro" id="IPR005149">
    <property type="entry name" value="Tscrpt_reg_PadR_N"/>
</dbReference>
<name>A0ABW4NKR2_9LACT</name>
<dbReference type="InterPro" id="IPR036390">
    <property type="entry name" value="WH_DNA-bd_sf"/>
</dbReference>
<dbReference type="PANTHER" id="PTHR33169:SF25">
    <property type="entry name" value="DNA-BINDING PROTEIN YIZB-RELATED"/>
    <property type="match status" value="1"/>
</dbReference>
<dbReference type="PANTHER" id="PTHR33169">
    <property type="entry name" value="PADR-FAMILY TRANSCRIPTIONAL REGULATOR"/>
    <property type="match status" value="1"/>
</dbReference>
<dbReference type="Pfam" id="PF03551">
    <property type="entry name" value="PadR"/>
    <property type="match status" value="1"/>
</dbReference>
<dbReference type="SUPFAM" id="SSF46785">
    <property type="entry name" value="Winged helix' DNA-binding domain"/>
    <property type="match status" value="1"/>
</dbReference>
<dbReference type="Gene3D" id="1.10.10.10">
    <property type="entry name" value="Winged helix-like DNA-binding domain superfamily/Winged helix DNA-binding domain"/>
    <property type="match status" value="1"/>
</dbReference>
<dbReference type="Proteomes" id="UP001597285">
    <property type="component" value="Unassembled WGS sequence"/>
</dbReference>
<reference evidence="3" key="1">
    <citation type="journal article" date="2019" name="Int. J. Syst. Evol. Microbiol.">
        <title>The Global Catalogue of Microorganisms (GCM) 10K type strain sequencing project: providing services to taxonomists for standard genome sequencing and annotation.</title>
        <authorList>
            <consortium name="The Broad Institute Genomics Platform"/>
            <consortium name="The Broad Institute Genome Sequencing Center for Infectious Disease"/>
            <person name="Wu L."/>
            <person name="Ma J."/>
        </authorList>
    </citation>
    <scope>NUCLEOTIDE SEQUENCE [LARGE SCALE GENOMIC DNA]</scope>
    <source>
        <strain evidence="3">KCTC 42143</strain>
    </source>
</reference>
<gene>
    <name evidence="2" type="ORF">ACFSBK_03170</name>
</gene>
<feature type="domain" description="Transcription regulator PadR N-terminal" evidence="1">
    <location>
        <begin position="15"/>
        <end position="86"/>
    </location>
</feature>
<dbReference type="InterPro" id="IPR052509">
    <property type="entry name" value="Metal_resp_DNA-bind_regulator"/>
</dbReference>
<keyword evidence="3" id="KW-1185">Reference proteome</keyword>
<evidence type="ECO:0000259" key="1">
    <source>
        <dbReference type="Pfam" id="PF03551"/>
    </source>
</evidence>
<protein>
    <submittedName>
        <fullName evidence="2">PadR family transcriptional regulator</fullName>
    </submittedName>
</protein>
<sequence>MISSDVMRGFNSLIILSILMKGDSYGYQISNTIKEITGGAYVMKETTLYSAFNRLEKQKLIQAYSSTETYGKQRTYYTLTPLGKQTYFDKVTEWKETKDIIDQFIKEENR</sequence>
<dbReference type="EMBL" id="JBHUFF010000008">
    <property type="protein sequence ID" value="MFD1798861.1"/>
    <property type="molecule type" value="Genomic_DNA"/>
</dbReference>
<dbReference type="RefSeq" id="WP_058919260.1">
    <property type="nucleotide sequence ID" value="NZ_JBHSQC010000015.1"/>
</dbReference>
<accession>A0ABW4NKR2</accession>
<dbReference type="InterPro" id="IPR036388">
    <property type="entry name" value="WH-like_DNA-bd_sf"/>
</dbReference>